<accession>A0A834CLM0</accession>
<gene>
    <name evidence="1" type="ORF">FQA47_010378</name>
</gene>
<dbReference type="AlphaFoldDB" id="A0A834CLM0"/>
<proteinExistence type="predicted"/>
<evidence type="ECO:0000313" key="1">
    <source>
        <dbReference type="EMBL" id="KAF6729056.1"/>
    </source>
</evidence>
<dbReference type="Proteomes" id="UP000646548">
    <property type="component" value="Unassembled WGS sequence"/>
</dbReference>
<organism evidence="1 2">
    <name type="scientific">Oryzias melastigma</name>
    <name type="common">Marine medaka</name>
    <dbReference type="NCBI Taxonomy" id="30732"/>
    <lineage>
        <taxon>Eukaryota</taxon>
        <taxon>Metazoa</taxon>
        <taxon>Chordata</taxon>
        <taxon>Craniata</taxon>
        <taxon>Vertebrata</taxon>
        <taxon>Euteleostomi</taxon>
        <taxon>Actinopterygii</taxon>
        <taxon>Neopterygii</taxon>
        <taxon>Teleostei</taxon>
        <taxon>Neoteleostei</taxon>
        <taxon>Acanthomorphata</taxon>
        <taxon>Ovalentaria</taxon>
        <taxon>Atherinomorphae</taxon>
        <taxon>Beloniformes</taxon>
        <taxon>Adrianichthyidae</taxon>
        <taxon>Oryziinae</taxon>
        <taxon>Oryzias</taxon>
    </lineage>
</organism>
<dbReference type="EMBL" id="WKFB01000267">
    <property type="protein sequence ID" value="KAF6729056.1"/>
    <property type="molecule type" value="Genomic_DNA"/>
</dbReference>
<name>A0A834CLM0_ORYME</name>
<evidence type="ECO:0000313" key="2">
    <source>
        <dbReference type="Proteomes" id="UP000646548"/>
    </source>
</evidence>
<comment type="caution">
    <text evidence="1">The sequence shown here is derived from an EMBL/GenBank/DDBJ whole genome shotgun (WGS) entry which is preliminary data.</text>
</comment>
<protein>
    <submittedName>
        <fullName evidence="1">Uncharacterized protein</fullName>
    </submittedName>
</protein>
<sequence length="104" mass="10931">MGSASRLHLSTSSTTSFGVQTAQTVEQTMSSVLGQNLECRRADTLTKPRSGSKGKLSGMYGCDGGAGAELELSLELKVARTVAGRLEELRRGGGAHLASLRRVH</sequence>
<reference evidence="1" key="1">
    <citation type="journal article" name="BMC Genomics">
        <title>Long-read sequencing and de novo genome assembly of marine medaka (Oryzias melastigma).</title>
        <authorList>
            <person name="Liang P."/>
            <person name="Saqib H.S.A."/>
            <person name="Ni X."/>
            <person name="Shen Y."/>
        </authorList>
    </citation>
    <scope>NUCLEOTIDE SEQUENCE</scope>
    <source>
        <strain evidence="1">Bigg-433</strain>
    </source>
</reference>